<protein>
    <submittedName>
        <fullName evidence="12">ATP-binding cassette, subfamily B</fullName>
    </submittedName>
</protein>
<dbReference type="STRING" id="1612202.SAMN05421734_10113"/>
<evidence type="ECO:0000256" key="1">
    <source>
        <dbReference type="ARBA" id="ARBA00004651"/>
    </source>
</evidence>
<comment type="subcellular location">
    <subcellularLocation>
        <location evidence="1">Cell membrane</location>
        <topology evidence="1">Multi-pass membrane protein</topology>
    </subcellularLocation>
</comment>
<keyword evidence="6 12" id="KW-0067">ATP-binding</keyword>
<dbReference type="InterPro" id="IPR017871">
    <property type="entry name" value="ABC_transporter-like_CS"/>
</dbReference>
<name>A0A1G6GFW6_9BACI</name>
<evidence type="ECO:0000313" key="12">
    <source>
        <dbReference type="EMBL" id="SDB80891.1"/>
    </source>
</evidence>
<dbReference type="InterPro" id="IPR036640">
    <property type="entry name" value="ABC1_TM_sf"/>
</dbReference>
<dbReference type="SUPFAM" id="SSF90123">
    <property type="entry name" value="ABC transporter transmembrane region"/>
    <property type="match status" value="1"/>
</dbReference>
<dbReference type="Gene3D" id="3.40.50.300">
    <property type="entry name" value="P-loop containing nucleotide triphosphate hydrolases"/>
    <property type="match status" value="1"/>
</dbReference>
<gene>
    <name evidence="12" type="ORF">SAMN05421734_10113</name>
</gene>
<feature type="transmembrane region" description="Helical" evidence="9">
    <location>
        <begin position="126"/>
        <end position="149"/>
    </location>
</feature>
<reference evidence="13" key="1">
    <citation type="submission" date="2016-09" db="EMBL/GenBank/DDBJ databases">
        <authorList>
            <person name="Varghese N."/>
            <person name="Submissions S."/>
        </authorList>
    </citation>
    <scope>NUCLEOTIDE SEQUENCE [LARGE SCALE GENOMIC DNA]</scope>
    <source>
        <strain evidence="13">S5</strain>
    </source>
</reference>
<keyword evidence="8 9" id="KW-0472">Membrane</keyword>
<dbReference type="GO" id="GO:0005886">
    <property type="term" value="C:plasma membrane"/>
    <property type="evidence" value="ECO:0007669"/>
    <property type="project" value="UniProtKB-SubCell"/>
</dbReference>
<dbReference type="OrthoDB" id="9770415at2"/>
<dbReference type="Pfam" id="PF00664">
    <property type="entry name" value="ABC_membrane"/>
    <property type="match status" value="1"/>
</dbReference>
<feature type="domain" description="ABC transmembrane type-1" evidence="11">
    <location>
        <begin position="16"/>
        <end position="298"/>
    </location>
</feature>
<dbReference type="GO" id="GO:0016887">
    <property type="term" value="F:ATP hydrolysis activity"/>
    <property type="evidence" value="ECO:0007669"/>
    <property type="project" value="InterPro"/>
</dbReference>
<evidence type="ECO:0000259" key="10">
    <source>
        <dbReference type="PROSITE" id="PS50893"/>
    </source>
</evidence>
<dbReference type="Proteomes" id="UP000242949">
    <property type="component" value="Unassembled WGS sequence"/>
</dbReference>
<dbReference type="GO" id="GO:0005524">
    <property type="term" value="F:ATP binding"/>
    <property type="evidence" value="ECO:0007669"/>
    <property type="project" value="UniProtKB-KW"/>
</dbReference>
<evidence type="ECO:0000256" key="3">
    <source>
        <dbReference type="ARBA" id="ARBA00022475"/>
    </source>
</evidence>
<dbReference type="EMBL" id="FMYI01000001">
    <property type="protein sequence ID" value="SDB80891.1"/>
    <property type="molecule type" value="Genomic_DNA"/>
</dbReference>
<feature type="domain" description="ABC transporter" evidence="10">
    <location>
        <begin position="331"/>
        <end position="564"/>
    </location>
</feature>
<organism evidence="12 13">
    <name type="scientific">Pelagirhabdus alkalitolerans</name>
    <dbReference type="NCBI Taxonomy" id="1612202"/>
    <lineage>
        <taxon>Bacteria</taxon>
        <taxon>Bacillati</taxon>
        <taxon>Bacillota</taxon>
        <taxon>Bacilli</taxon>
        <taxon>Bacillales</taxon>
        <taxon>Bacillaceae</taxon>
        <taxon>Pelagirhabdus</taxon>
    </lineage>
</organism>
<dbReference type="Gene3D" id="1.20.1560.10">
    <property type="entry name" value="ABC transporter type 1, transmembrane domain"/>
    <property type="match status" value="1"/>
</dbReference>
<feature type="transmembrane region" description="Helical" evidence="9">
    <location>
        <begin position="52"/>
        <end position="76"/>
    </location>
</feature>
<evidence type="ECO:0000256" key="7">
    <source>
        <dbReference type="ARBA" id="ARBA00022989"/>
    </source>
</evidence>
<dbReference type="SMART" id="SM00382">
    <property type="entry name" value="AAA"/>
    <property type="match status" value="1"/>
</dbReference>
<keyword evidence="7 9" id="KW-1133">Transmembrane helix</keyword>
<dbReference type="PROSITE" id="PS50893">
    <property type="entry name" value="ABC_TRANSPORTER_2"/>
    <property type="match status" value="1"/>
</dbReference>
<evidence type="ECO:0000256" key="5">
    <source>
        <dbReference type="ARBA" id="ARBA00022741"/>
    </source>
</evidence>
<dbReference type="FunFam" id="3.40.50.300:FF:000221">
    <property type="entry name" value="Multidrug ABC transporter ATP-binding protein"/>
    <property type="match status" value="1"/>
</dbReference>
<feature type="transmembrane region" description="Helical" evidence="9">
    <location>
        <begin position="155"/>
        <end position="174"/>
    </location>
</feature>
<evidence type="ECO:0000256" key="4">
    <source>
        <dbReference type="ARBA" id="ARBA00022692"/>
    </source>
</evidence>
<keyword evidence="5" id="KW-0547">Nucleotide-binding</keyword>
<dbReference type="InterPro" id="IPR003439">
    <property type="entry name" value="ABC_transporter-like_ATP-bd"/>
</dbReference>
<keyword evidence="3" id="KW-1003">Cell membrane</keyword>
<dbReference type="InterPro" id="IPR011527">
    <property type="entry name" value="ABC1_TM_dom"/>
</dbReference>
<dbReference type="RefSeq" id="WP_090791516.1">
    <property type="nucleotide sequence ID" value="NZ_FMYI01000001.1"/>
</dbReference>
<dbReference type="PROSITE" id="PS50929">
    <property type="entry name" value="ABC_TM1F"/>
    <property type="match status" value="1"/>
</dbReference>
<dbReference type="CDD" id="cd18548">
    <property type="entry name" value="ABC_6TM_Tm287_like"/>
    <property type="match status" value="1"/>
</dbReference>
<dbReference type="GO" id="GO:0140359">
    <property type="term" value="F:ABC-type transporter activity"/>
    <property type="evidence" value="ECO:0007669"/>
    <property type="project" value="InterPro"/>
</dbReference>
<accession>A0A1G6GFW6</accession>
<dbReference type="InterPro" id="IPR027417">
    <property type="entry name" value="P-loop_NTPase"/>
</dbReference>
<evidence type="ECO:0000259" key="11">
    <source>
        <dbReference type="PROSITE" id="PS50929"/>
    </source>
</evidence>
<keyword evidence="13" id="KW-1185">Reference proteome</keyword>
<evidence type="ECO:0000313" key="13">
    <source>
        <dbReference type="Proteomes" id="UP000242949"/>
    </source>
</evidence>
<evidence type="ECO:0000256" key="9">
    <source>
        <dbReference type="SAM" id="Phobius"/>
    </source>
</evidence>
<dbReference type="PANTHER" id="PTHR24221:SF276">
    <property type="entry name" value="ABC TRANSPORTER, ATP-BINDING_PERMEASE PROTEIN"/>
    <property type="match status" value="1"/>
</dbReference>
<evidence type="ECO:0000256" key="2">
    <source>
        <dbReference type="ARBA" id="ARBA00022448"/>
    </source>
</evidence>
<keyword evidence="2" id="KW-0813">Transport</keyword>
<dbReference type="Pfam" id="PF00005">
    <property type="entry name" value="ABC_tran"/>
    <property type="match status" value="1"/>
</dbReference>
<dbReference type="InterPro" id="IPR003593">
    <property type="entry name" value="AAA+_ATPase"/>
</dbReference>
<keyword evidence="4 9" id="KW-0812">Transmembrane</keyword>
<dbReference type="PROSITE" id="PS00211">
    <property type="entry name" value="ABC_TRANSPORTER_1"/>
    <property type="match status" value="1"/>
</dbReference>
<feature type="transmembrane region" description="Helical" evidence="9">
    <location>
        <begin position="238"/>
        <end position="258"/>
    </location>
</feature>
<dbReference type="InterPro" id="IPR039421">
    <property type="entry name" value="Type_1_exporter"/>
</dbReference>
<dbReference type="SUPFAM" id="SSF52540">
    <property type="entry name" value="P-loop containing nucleoside triphosphate hydrolases"/>
    <property type="match status" value="1"/>
</dbReference>
<feature type="transmembrane region" description="Helical" evidence="9">
    <location>
        <begin position="278"/>
        <end position="296"/>
    </location>
</feature>
<proteinExistence type="predicted"/>
<evidence type="ECO:0000256" key="8">
    <source>
        <dbReference type="ARBA" id="ARBA00023136"/>
    </source>
</evidence>
<dbReference type="AlphaFoldDB" id="A0A1G6GFW6"/>
<sequence>MKTLRPYLSRYRLIIVLALSLMLFELVVELASPLLLARLIDDGILTEDLTVITYYGLIMIVLSVLGFIGGIINSFLSAHVAQSVSFDLRQDAFRQIMNFSNKNHHRFPASSLVTRLTNDIHQFHRFLFMSLRIAARAPLLIIGSAFMAIRVDGELALILVIAMPLLVLFFIWLIKKGVQSFRIVQRALDRVNLIMRENLAHMRLIKAFLRHSFETSRFHDASDVLKDRTIRTLRFMEMGTPVVLFFMNLSIIVILFLARGRLEAGTIEVGEVVAIVNYATRMMYAISLLSFILMAFSRARASYSRMEDVLTEPIDILSGEKDIQVTDENLIHFDHVSFYYHDQDYPVLKNIEFTIQKHETVALIGSTGSGKSTLIELISRLYDPTEGTIYYGDQPLHTLKLDELRSRIGYVPQESQLFSGTIRENIRFASPDATDEMIKKACRDAQIAETIEALPDQYDTHVTQRGVNLSGGQKQRLAIARAFISNPELLILDDATSALDLKTEKKLLDVLASLDVTVLLVTQKVSTFTLADRIILLDKGEIKATGTHQSLQEESKIYRQIVKSQS</sequence>
<evidence type="ECO:0000256" key="6">
    <source>
        <dbReference type="ARBA" id="ARBA00022840"/>
    </source>
</evidence>
<dbReference type="PANTHER" id="PTHR24221">
    <property type="entry name" value="ATP-BINDING CASSETTE SUB-FAMILY B"/>
    <property type="match status" value="1"/>
</dbReference>